<evidence type="ECO:0000259" key="4">
    <source>
        <dbReference type="Pfam" id="PF13336"/>
    </source>
</evidence>
<comment type="similarity">
    <text evidence="1">Belongs to the acetyl-CoA hydrolase/transferase family.</text>
</comment>
<dbReference type="RefSeq" id="WP_116555801.1">
    <property type="nucleotide sequence ID" value="NZ_QCZG01000041.1"/>
</dbReference>
<gene>
    <name evidence="5" type="ORF">DCC39_15450</name>
</gene>
<accession>A0A2U1JSD3</accession>
<dbReference type="Gene3D" id="3.30.750.70">
    <property type="entry name" value="4-hydroxybutyrate coenzyme like domains"/>
    <property type="match status" value="1"/>
</dbReference>
<dbReference type="Proteomes" id="UP000245998">
    <property type="component" value="Unassembled WGS sequence"/>
</dbReference>
<dbReference type="EMBL" id="QCZG01000041">
    <property type="protein sequence ID" value="PWA08120.1"/>
    <property type="molecule type" value="Genomic_DNA"/>
</dbReference>
<dbReference type="PANTHER" id="PTHR21432">
    <property type="entry name" value="ACETYL-COA HYDROLASE-RELATED"/>
    <property type="match status" value="1"/>
</dbReference>
<dbReference type="GO" id="GO:0006083">
    <property type="term" value="P:acetate metabolic process"/>
    <property type="evidence" value="ECO:0007669"/>
    <property type="project" value="InterPro"/>
</dbReference>
<dbReference type="GO" id="GO:0016787">
    <property type="term" value="F:hydrolase activity"/>
    <property type="evidence" value="ECO:0007669"/>
    <property type="project" value="UniProtKB-KW"/>
</dbReference>
<dbReference type="Gene3D" id="3.40.1080.20">
    <property type="entry name" value="Acetyl-CoA hydrolase/transferase C-terminal domain"/>
    <property type="match status" value="1"/>
</dbReference>
<dbReference type="InterPro" id="IPR038460">
    <property type="entry name" value="AcetylCoA_hyd_C_sf"/>
</dbReference>
<comment type="caution">
    <text evidence="5">The sequence shown here is derived from an EMBL/GenBank/DDBJ whole genome shotgun (WGS) entry which is preliminary data.</text>
</comment>
<reference evidence="5 6" key="1">
    <citation type="submission" date="2018-04" db="EMBL/GenBank/DDBJ databases">
        <title>Camelliibacillus theae gen. nov., sp. nov., isolated from Pu'er tea.</title>
        <authorList>
            <person name="Niu L."/>
        </authorList>
    </citation>
    <scope>NUCLEOTIDE SEQUENCE [LARGE SCALE GENOMIC DNA]</scope>
    <source>
        <strain evidence="5 6">T8</strain>
    </source>
</reference>
<proteinExistence type="inferred from homology"/>
<organism evidence="5 6">
    <name type="scientific">Pueribacillus theae</name>
    <dbReference type="NCBI Taxonomy" id="2171751"/>
    <lineage>
        <taxon>Bacteria</taxon>
        <taxon>Bacillati</taxon>
        <taxon>Bacillota</taxon>
        <taxon>Bacilli</taxon>
        <taxon>Bacillales</taxon>
        <taxon>Bacillaceae</taxon>
        <taxon>Pueribacillus</taxon>
    </lineage>
</organism>
<evidence type="ECO:0000256" key="1">
    <source>
        <dbReference type="ARBA" id="ARBA00009632"/>
    </source>
</evidence>
<evidence type="ECO:0000256" key="2">
    <source>
        <dbReference type="ARBA" id="ARBA00022679"/>
    </source>
</evidence>
<keyword evidence="2" id="KW-0808">Transferase</keyword>
<keyword evidence="6" id="KW-1185">Reference proteome</keyword>
<sequence>MDWQKLYQSRTLSVQEAIRQIGENQNIYLAAYCSEPQTLVEELVNQKERLKRSTLFVNVAGSPLLYAQEECLPYFQIRAFLSTFGLKNAMQNGDCDYVPVNLSEIPKLIKQSEVDVAMIQVSPPNDDGYCSLGISVEAIHALVEKANYVIAEVNDQMPFTHGETLVNVDQIDCFVESSRPLLEIPEGKISDVEKKIGENVADLIPDGATIQWGIGNIPNSVLYSLKDKKELGVHSGSITDPVIELIEKGVITNSKKSVVPNKIVCTTLLGTEKLFRYVHNNPMVELHPADFTHNGKIIGQIDDFYAINSALEVDLTGQINAESIKNTTVAGVGGQMDFIRGAKNSKGGKSIIAFPSTLKGGKKSRIKAAIECVTSLKSEVDYIVTEYGVASLFGKSLKERAAELISIAHPDFRDELREQLKVAKL</sequence>
<feature type="domain" description="Acetyl-CoA hydrolase/transferase N-terminal" evidence="3">
    <location>
        <begin position="20"/>
        <end position="176"/>
    </location>
</feature>
<dbReference type="InterPro" id="IPR003702">
    <property type="entry name" value="ActCoA_hydro_N"/>
</dbReference>
<dbReference type="InterPro" id="IPR037171">
    <property type="entry name" value="NagB/RpiA_transferase-like"/>
</dbReference>
<dbReference type="AlphaFoldDB" id="A0A2U1JSD3"/>
<dbReference type="PANTHER" id="PTHR21432:SF20">
    <property type="entry name" value="ACETYL-COA HYDROLASE"/>
    <property type="match status" value="1"/>
</dbReference>
<dbReference type="Pfam" id="PF13336">
    <property type="entry name" value="AcetylCoA_hyd_C"/>
    <property type="match status" value="1"/>
</dbReference>
<dbReference type="GO" id="GO:0008775">
    <property type="term" value="F:acetate CoA-transferase activity"/>
    <property type="evidence" value="ECO:0007669"/>
    <property type="project" value="InterPro"/>
</dbReference>
<dbReference type="Pfam" id="PF02550">
    <property type="entry name" value="AcetylCoA_hydro"/>
    <property type="match status" value="1"/>
</dbReference>
<dbReference type="SUPFAM" id="SSF100950">
    <property type="entry name" value="NagB/RpiA/CoA transferase-like"/>
    <property type="match status" value="2"/>
</dbReference>
<evidence type="ECO:0000259" key="3">
    <source>
        <dbReference type="Pfam" id="PF02550"/>
    </source>
</evidence>
<feature type="domain" description="Acetyl-CoA hydrolase/transferase C-terminal" evidence="4">
    <location>
        <begin position="270"/>
        <end position="419"/>
    </location>
</feature>
<keyword evidence="5" id="KW-0378">Hydrolase</keyword>
<dbReference type="Gene3D" id="3.40.1080.10">
    <property type="entry name" value="Glutaconate Coenzyme A-transferase"/>
    <property type="match status" value="1"/>
</dbReference>
<dbReference type="InterPro" id="IPR026888">
    <property type="entry name" value="AcetylCoA_hyd_C"/>
</dbReference>
<evidence type="ECO:0000313" key="5">
    <source>
        <dbReference type="EMBL" id="PWA08120.1"/>
    </source>
</evidence>
<name>A0A2U1JSD3_9BACI</name>
<dbReference type="InterPro" id="IPR046433">
    <property type="entry name" value="ActCoA_hydro"/>
</dbReference>
<evidence type="ECO:0000313" key="6">
    <source>
        <dbReference type="Proteomes" id="UP000245998"/>
    </source>
</evidence>
<protein>
    <submittedName>
        <fullName evidence="5">Acetyl-CoA hydrolase</fullName>
    </submittedName>
</protein>
<dbReference type="OrthoDB" id="9801795at2"/>